<gene>
    <name evidence="3" type="ORF">FIV42_02450</name>
</gene>
<dbReference type="AlphaFoldDB" id="A0A4Y6PN35"/>
<keyword evidence="4" id="KW-1185">Reference proteome</keyword>
<evidence type="ECO:0000256" key="1">
    <source>
        <dbReference type="SAM" id="MobiDB-lite"/>
    </source>
</evidence>
<accession>A0A5B8XZ16</accession>
<dbReference type="Pfam" id="PF11617">
    <property type="entry name" value="Cu-binding_MopE"/>
    <property type="match status" value="1"/>
</dbReference>
<dbReference type="Proteomes" id="UP000315995">
    <property type="component" value="Chromosome"/>
</dbReference>
<protein>
    <submittedName>
        <fullName evidence="3">Uncharacterized protein</fullName>
    </submittedName>
</protein>
<dbReference type="InterPro" id="IPR021655">
    <property type="entry name" value="Put_metal-bd"/>
</dbReference>
<feature type="compositionally biased region" description="Low complexity" evidence="1">
    <location>
        <begin position="53"/>
        <end position="70"/>
    </location>
</feature>
<proteinExistence type="predicted"/>
<dbReference type="OrthoDB" id="5492733at2"/>
<name>A0A4Y6PN35_PERCE</name>
<dbReference type="EMBL" id="CP041186">
    <property type="protein sequence ID" value="QDG49639.1"/>
    <property type="molecule type" value="Genomic_DNA"/>
</dbReference>
<keyword evidence="2" id="KW-0732">Signal</keyword>
<dbReference type="RefSeq" id="WP_141196136.1">
    <property type="nucleotide sequence ID" value="NZ_CP041186.1"/>
</dbReference>
<feature type="compositionally biased region" description="Polar residues" evidence="1">
    <location>
        <begin position="74"/>
        <end position="97"/>
    </location>
</feature>
<dbReference type="PROSITE" id="PS51257">
    <property type="entry name" value="PROKAR_LIPOPROTEIN"/>
    <property type="match status" value="1"/>
</dbReference>
<evidence type="ECO:0000313" key="4">
    <source>
        <dbReference type="Proteomes" id="UP000315995"/>
    </source>
</evidence>
<evidence type="ECO:0000313" key="3">
    <source>
        <dbReference type="EMBL" id="QDG49639.1"/>
    </source>
</evidence>
<organism evidence="3 4">
    <name type="scientific">Persicimonas caeni</name>
    <dbReference type="NCBI Taxonomy" id="2292766"/>
    <lineage>
        <taxon>Bacteria</taxon>
        <taxon>Deltaproteobacteria</taxon>
        <taxon>Bradymonadales</taxon>
        <taxon>Bradymonadaceae</taxon>
        <taxon>Persicimonas</taxon>
    </lineage>
</organism>
<feature type="region of interest" description="Disordered" evidence="1">
    <location>
        <begin position="45"/>
        <end position="118"/>
    </location>
</feature>
<evidence type="ECO:0000256" key="2">
    <source>
        <dbReference type="SAM" id="SignalP"/>
    </source>
</evidence>
<feature type="chain" id="PRO_5030106098" evidence="2">
    <location>
        <begin position="20"/>
        <end position="353"/>
    </location>
</feature>
<dbReference type="InterPro" id="IPR015943">
    <property type="entry name" value="WD40/YVTN_repeat-like_dom_sf"/>
</dbReference>
<dbReference type="SUPFAM" id="SSF63825">
    <property type="entry name" value="YWTD domain"/>
    <property type="match status" value="1"/>
</dbReference>
<sequence>MMWQRVRASLLILSLVAVGCSDDTSGGAGDDCPAGEERNTLTGACERVDPGLDAGDTSTDTSTPDTSSADVGVDSSTLEDTTPDAPSSDTGEDTSQCPDRDGDGAKDQACGGQDCDDNNTAVGPNAPELCDEYDNNCDGQLNEGLQCQFYAHSNDHLYEVDPFEKTATQLSTVPNLFDMDTHPDGTLYGITSSALHEFDTNTNSWVLIGQLGVSGTPNGLAINNGGTAYMTASNDVYTVDLSTGVATHLGSMGGSYNSSGDCVVNKDNSLYMSSNHNIAGDALVLIDGTTGQAQDIGLMGFSEVYGLTAAWGRMFGLTGSGQLIEINSGTGQAALVHTFPSIMWYGAASTPAR</sequence>
<feature type="signal peptide" evidence="2">
    <location>
        <begin position="1"/>
        <end position="19"/>
    </location>
</feature>
<dbReference type="Gene3D" id="2.130.10.10">
    <property type="entry name" value="YVTN repeat-like/Quinoprotein amine dehydrogenase"/>
    <property type="match status" value="1"/>
</dbReference>
<reference evidence="3 4" key="1">
    <citation type="submission" date="2019-06" db="EMBL/GenBank/DDBJ databases">
        <title>Persicimonas caeni gen. nov., sp. nov., a predatory bacterium isolated from solar saltern.</title>
        <authorList>
            <person name="Wang S."/>
        </authorList>
    </citation>
    <scope>NUCLEOTIDE SEQUENCE [LARGE SCALE GENOMIC DNA]</scope>
    <source>
        <strain evidence="3 4">YN101</strain>
    </source>
</reference>
<accession>A0A4Y6PN35</accession>